<organism evidence="2 3">
    <name type="scientific">Amphimedon queenslandica</name>
    <name type="common">Sponge</name>
    <dbReference type="NCBI Taxonomy" id="400682"/>
    <lineage>
        <taxon>Eukaryota</taxon>
        <taxon>Metazoa</taxon>
        <taxon>Porifera</taxon>
        <taxon>Demospongiae</taxon>
        <taxon>Heteroscleromorpha</taxon>
        <taxon>Haplosclerida</taxon>
        <taxon>Niphatidae</taxon>
        <taxon>Amphimedon</taxon>
    </lineage>
</organism>
<reference evidence="2" key="2">
    <citation type="submission" date="2024-06" db="UniProtKB">
        <authorList>
            <consortium name="EnsemblMetazoa"/>
        </authorList>
    </citation>
    <scope>IDENTIFICATION</scope>
</reference>
<keyword evidence="1" id="KW-0732">Signal</keyword>
<dbReference type="KEGG" id="aqu:109583945"/>
<dbReference type="RefSeq" id="XP_019855047.1">
    <property type="nucleotide sequence ID" value="XM_019999488.1"/>
</dbReference>
<evidence type="ECO:0000313" key="2">
    <source>
        <dbReference type="EnsemblMetazoa" id="XP_019855047.1"/>
    </source>
</evidence>
<dbReference type="AlphaFoldDB" id="A0AAN0JE68"/>
<keyword evidence="3" id="KW-1185">Reference proteome</keyword>
<dbReference type="EnsemblMetazoa" id="XM_019999488.1">
    <property type="protein sequence ID" value="XP_019855047.1"/>
    <property type="gene ID" value="LOC109583945"/>
</dbReference>
<protein>
    <recommendedName>
        <fullName evidence="4">SEA domain-containing protein</fullName>
    </recommendedName>
</protein>
<sequence>MSVFLKLFLIFCISGSSFSLDRDDFYQDPSATTLAAVSDDGSASGLSLPLTITNIKGLPNDSVLAEAAIRPGLLSLSPPTYNIGLQRRPTFTTFYGRSTLKISENVSLRNRALNDIKAKFPALNKDTIYPTHLLLFEVDNLFPHVGTIVAGTIAQLVLATNGRYTFGIVLIVRVYFDSLSYTGSYNDDYSQLLVEYPFAANGGYLSSSAATESNVDTPGKYIIDFNDALPPPPVCQCKKRLEALACHTMKQMSGNIPSFCSQYM</sequence>
<evidence type="ECO:0000313" key="3">
    <source>
        <dbReference type="Proteomes" id="UP000007879"/>
    </source>
</evidence>
<evidence type="ECO:0000256" key="1">
    <source>
        <dbReference type="SAM" id="SignalP"/>
    </source>
</evidence>
<dbReference type="GeneID" id="109583945"/>
<proteinExistence type="predicted"/>
<evidence type="ECO:0008006" key="4">
    <source>
        <dbReference type="Google" id="ProtNLM"/>
    </source>
</evidence>
<name>A0AAN0JE68_AMPQE</name>
<feature type="chain" id="PRO_5042849704" description="SEA domain-containing protein" evidence="1">
    <location>
        <begin position="20"/>
        <end position="264"/>
    </location>
</feature>
<feature type="signal peptide" evidence="1">
    <location>
        <begin position="1"/>
        <end position="19"/>
    </location>
</feature>
<dbReference type="Proteomes" id="UP000007879">
    <property type="component" value="Unassembled WGS sequence"/>
</dbReference>
<accession>A0AAN0JE68</accession>
<reference evidence="3" key="1">
    <citation type="journal article" date="2010" name="Nature">
        <title>The Amphimedon queenslandica genome and the evolution of animal complexity.</title>
        <authorList>
            <person name="Srivastava M."/>
            <person name="Simakov O."/>
            <person name="Chapman J."/>
            <person name="Fahey B."/>
            <person name="Gauthier M.E."/>
            <person name="Mitros T."/>
            <person name="Richards G.S."/>
            <person name="Conaco C."/>
            <person name="Dacre M."/>
            <person name="Hellsten U."/>
            <person name="Larroux C."/>
            <person name="Putnam N.H."/>
            <person name="Stanke M."/>
            <person name="Adamska M."/>
            <person name="Darling A."/>
            <person name="Degnan S.M."/>
            <person name="Oakley T.H."/>
            <person name="Plachetzki D.C."/>
            <person name="Zhai Y."/>
            <person name="Adamski M."/>
            <person name="Calcino A."/>
            <person name="Cummins S.F."/>
            <person name="Goodstein D.M."/>
            <person name="Harris C."/>
            <person name="Jackson D.J."/>
            <person name="Leys S.P."/>
            <person name="Shu S."/>
            <person name="Woodcroft B.J."/>
            <person name="Vervoort M."/>
            <person name="Kosik K.S."/>
            <person name="Manning G."/>
            <person name="Degnan B.M."/>
            <person name="Rokhsar D.S."/>
        </authorList>
    </citation>
    <scope>NUCLEOTIDE SEQUENCE [LARGE SCALE GENOMIC DNA]</scope>
</reference>